<dbReference type="EMBL" id="FXUA01000006">
    <property type="protein sequence ID" value="SMP29670.1"/>
    <property type="molecule type" value="Genomic_DNA"/>
</dbReference>
<feature type="region of interest" description="Disordered" evidence="1">
    <location>
        <begin position="17"/>
        <end position="74"/>
    </location>
</feature>
<evidence type="ECO:0000313" key="3">
    <source>
        <dbReference type="Proteomes" id="UP001157915"/>
    </source>
</evidence>
<accession>A0ABY1PAM9</accession>
<keyword evidence="3" id="KW-1185">Reference proteome</keyword>
<evidence type="ECO:0000313" key="2">
    <source>
        <dbReference type="EMBL" id="SMP29670.1"/>
    </source>
</evidence>
<dbReference type="RefSeq" id="WP_283413894.1">
    <property type="nucleotide sequence ID" value="NZ_FXUA01000006.1"/>
</dbReference>
<proteinExistence type="predicted"/>
<name>A0ABY1PAM9_9BACT</name>
<feature type="compositionally biased region" description="Basic and acidic residues" evidence="1">
    <location>
        <begin position="18"/>
        <end position="27"/>
    </location>
</feature>
<gene>
    <name evidence="2" type="ORF">SAMN06265367_106157</name>
</gene>
<evidence type="ECO:0000256" key="1">
    <source>
        <dbReference type="SAM" id="MobiDB-lite"/>
    </source>
</evidence>
<sequence length="74" mass="8520">MLIINNQPTGIFSAYLLGKKEEVDKGTTRKTPGQSGGTRPPKKEEFNEIERENDRKNDVQEETVDNEERDKNKK</sequence>
<dbReference type="Proteomes" id="UP001157915">
    <property type="component" value="Unassembled WGS sequence"/>
</dbReference>
<feature type="compositionally biased region" description="Basic and acidic residues" evidence="1">
    <location>
        <begin position="41"/>
        <end position="59"/>
    </location>
</feature>
<comment type="caution">
    <text evidence="2">The sequence shown here is derived from an EMBL/GenBank/DDBJ whole genome shotgun (WGS) entry which is preliminary data.</text>
</comment>
<protein>
    <submittedName>
        <fullName evidence="2">Uncharacterized protein</fullName>
    </submittedName>
</protein>
<organism evidence="2 3">
    <name type="scientific">Algoriphagus winogradskyi</name>
    <dbReference type="NCBI Taxonomy" id="237017"/>
    <lineage>
        <taxon>Bacteria</taxon>
        <taxon>Pseudomonadati</taxon>
        <taxon>Bacteroidota</taxon>
        <taxon>Cytophagia</taxon>
        <taxon>Cytophagales</taxon>
        <taxon>Cyclobacteriaceae</taxon>
        <taxon>Algoriphagus</taxon>
    </lineage>
</organism>
<reference evidence="2 3" key="1">
    <citation type="submission" date="2017-05" db="EMBL/GenBank/DDBJ databases">
        <authorList>
            <person name="Varghese N."/>
            <person name="Submissions S."/>
        </authorList>
    </citation>
    <scope>NUCLEOTIDE SEQUENCE [LARGE SCALE GENOMIC DNA]</scope>
    <source>
        <strain evidence="2 3">DSM 15360</strain>
    </source>
</reference>